<evidence type="ECO:0000313" key="8">
    <source>
        <dbReference type="EMBL" id="KAF6349102.1"/>
    </source>
</evidence>
<dbReference type="GO" id="GO:0005737">
    <property type="term" value="C:cytoplasm"/>
    <property type="evidence" value="ECO:0007669"/>
    <property type="project" value="UniProtKB-SubCell"/>
</dbReference>
<accession>A0A7J7XHJ8</accession>
<evidence type="ECO:0000313" key="9">
    <source>
        <dbReference type="Proteomes" id="UP000527355"/>
    </source>
</evidence>
<evidence type="ECO:0008006" key="10">
    <source>
        <dbReference type="Google" id="ProtNLM"/>
    </source>
</evidence>
<name>A0A7J7XHJ8_MYOMY</name>
<dbReference type="PANTHER" id="PTHR45161">
    <property type="entry name" value="CYTOSKELETON-ASSOCIATED PROTEIN 4"/>
    <property type="match status" value="1"/>
</dbReference>
<dbReference type="EMBL" id="JABWUV010000006">
    <property type="protein sequence ID" value="KAF6349102.1"/>
    <property type="molecule type" value="Genomic_DNA"/>
</dbReference>
<keyword evidence="3" id="KW-1003">Cell membrane</keyword>
<comment type="caution">
    <text evidence="8">The sequence shown here is derived from an EMBL/GenBank/DDBJ whole genome shotgun (WGS) entry which is preliminary data.</text>
</comment>
<gene>
    <name evidence="8" type="ORF">mMyoMyo1_011661</name>
</gene>
<dbReference type="Proteomes" id="UP000527355">
    <property type="component" value="Unassembled WGS sequence"/>
</dbReference>
<keyword evidence="4" id="KW-0963">Cytoplasm</keyword>
<dbReference type="InterPro" id="IPR014710">
    <property type="entry name" value="RmlC-like_jellyroll"/>
</dbReference>
<dbReference type="Gene3D" id="2.60.120.10">
    <property type="entry name" value="Jelly Rolls"/>
    <property type="match status" value="1"/>
</dbReference>
<evidence type="ECO:0000256" key="2">
    <source>
        <dbReference type="ARBA" id="ARBA00004496"/>
    </source>
</evidence>
<comment type="subcellular location">
    <subcellularLocation>
        <location evidence="1">Cell membrane</location>
    </subcellularLocation>
    <subcellularLocation>
        <location evidence="2">Cytoplasm</location>
    </subcellularLocation>
</comment>
<dbReference type="VEuPathDB" id="HostDB:GeneID_118657766"/>
<dbReference type="InterPro" id="IPR018490">
    <property type="entry name" value="cNMP-bd_dom_sf"/>
</dbReference>
<dbReference type="GO" id="GO:0005886">
    <property type="term" value="C:plasma membrane"/>
    <property type="evidence" value="ECO:0007669"/>
    <property type="project" value="UniProtKB-SubCell"/>
</dbReference>
<dbReference type="PANTHER" id="PTHR45161:SF4">
    <property type="entry name" value="RAP GUANINE NUCLEOTIDE EXCHANGE FACTOR 6"/>
    <property type="match status" value="1"/>
</dbReference>
<sequence length="94" mass="10858">MNSPVDPGARQALKKKPPERTPEDLNTIYSYLHGMEILSNLREHQLRLMSARARYERYSGNQILFCSETIARCWYILLSGSVLMKDSMVLPPCR</sequence>
<evidence type="ECO:0000256" key="5">
    <source>
        <dbReference type="ARBA" id="ARBA00022553"/>
    </source>
</evidence>
<proteinExistence type="predicted"/>
<keyword evidence="5" id="KW-0597">Phosphoprotein</keyword>
<evidence type="ECO:0000256" key="3">
    <source>
        <dbReference type="ARBA" id="ARBA00022475"/>
    </source>
</evidence>
<protein>
    <recommendedName>
        <fullName evidence="10">Rap guanine nucleotide exchange factor 6</fullName>
    </recommendedName>
</protein>
<reference evidence="8 9" key="1">
    <citation type="journal article" date="2020" name="Nature">
        <title>Six reference-quality genomes reveal evolution of bat adaptations.</title>
        <authorList>
            <person name="Jebb D."/>
            <person name="Huang Z."/>
            <person name="Pippel M."/>
            <person name="Hughes G.M."/>
            <person name="Lavrichenko K."/>
            <person name="Devanna P."/>
            <person name="Winkler S."/>
            <person name="Jermiin L.S."/>
            <person name="Skirmuntt E.C."/>
            <person name="Katzourakis A."/>
            <person name="Burkitt-Gray L."/>
            <person name="Ray D.A."/>
            <person name="Sullivan K.A.M."/>
            <person name="Roscito J.G."/>
            <person name="Kirilenko B.M."/>
            <person name="Davalos L.M."/>
            <person name="Corthals A.P."/>
            <person name="Power M.L."/>
            <person name="Jones G."/>
            <person name="Ransome R.D."/>
            <person name="Dechmann D.K.N."/>
            <person name="Locatelli A.G."/>
            <person name="Puechmaille S.J."/>
            <person name="Fedrigo O."/>
            <person name="Jarvis E.D."/>
            <person name="Hiller M."/>
            <person name="Vernes S.C."/>
            <person name="Myers E.W."/>
            <person name="Teeling E.C."/>
        </authorList>
    </citation>
    <scope>NUCLEOTIDE SEQUENCE [LARGE SCALE GENOMIC DNA]</scope>
    <source>
        <strain evidence="8">MMyoMyo1</strain>
        <tissue evidence="8">Flight muscle</tissue>
    </source>
</reference>
<evidence type="ECO:0000256" key="7">
    <source>
        <dbReference type="SAM" id="MobiDB-lite"/>
    </source>
</evidence>
<evidence type="ECO:0000256" key="4">
    <source>
        <dbReference type="ARBA" id="ARBA00022490"/>
    </source>
</evidence>
<keyword evidence="6" id="KW-0472">Membrane</keyword>
<feature type="region of interest" description="Disordered" evidence="7">
    <location>
        <begin position="1"/>
        <end position="21"/>
    </location>
</feature>
<dbReference type="SUPFAM" id="SSF51206">
    <property type="entry name" value="cAMP-binding domain-like"/>
    <property type="match status" value="1"/>
</dbReference>
<keyword evidence="9" id="KW-1185">Reference proteome</keyword>
<evidence type="ECO:0000256" key="6">
    <source>
        <dbReference type="ARBA" id="ARBA00023136"/>
    </source>
</evidence>
<organism evidence="8 9">
    <name type="scientific">Myotis myotis</name>
    <name type="common">Greater mouse-eared bat</name>
    <name type="synonym">Vespertilio myotis</name>
    <dbReference type="NCBI Taxonomy" id="51298"/>
    <lineage>
        <taxon>Eukaryota</taxon>
        <taxon>Metazoa</taxon>
        <taxon>Chordata</taxon>
        <taxon>Craniata</taxon>
        <taxon>Vertebrata</taxon>
        <taxon>Euteleostomi</taxon>
        <taxon>Mammalia</taxon>
        <taxon>Eutheria</taxon>
        <taxon>Laurasiatheria</taxon>
        <taxon>Chiroptera</taxon>
        <taxon>Yangochiroptera</taxon>
        <taxon>Vespertilionidae</taxon>
        <taxon>Myotis</taxon>
    </lineage>
</organism>
<dbReference type="AlphaFoldDB" id="A0A7J7XHJ8"/>
<evidence type="ECO:0000256" key="1">
    <source>
        <dbReference type="ARBA" id="ARBA00004236"/>
    </source>
</evidence>